<proteinExistence type="predicted"/>
<accession>A0ABT2TVW4</accession>
<organism evidence="1 2">
    <name type="scientific">Blautia ammoniilytica</name>
    <dbReference type="NCBI Taxonomy" id="2981782"/>
    <lineage>
        <taxon>Bacteria</taxon>
        <taxon>Bacillati</taxon>
        <taxon>Bacillota</taxon>
        <taxon>Clostridia</taxon>
        <taxon>Lachnospirales</taxon>
        <taxon>Lachnospiraceae</taxon>
        <taxon>Blautia</taxon>
    </lineage>
</organism>
<protein>
    <submittedName>
        <fullName evidence="1">DUF2815 family protein</fullName>
    </submittedName>
</protein>
<dbReference type="SUPFAM" id="SSF50249">
    <property type="entry name" value="Nucleic acid-binding proteins"/>
    <property type="match status" value="1"/>
</dbReference>
<dbReference type="EMBL" id="JAOQJL010000015">
    <property type="protein sequence ID" value="MCU6765584.1"/>
    <property type="molecule type" value="Genomic_DNA"/>
</dbReference>
<dbReference type="Pfam" id="PF10991">
    <property type="entry name" value="Enc34_ssDNA-bd"/>
    <property type="match status" value="1"/>
</dbReference>
<dbReference type="RefSeq" id="WP_158421543.1">
    <property type="nucleotide sequence ID" value="NZ_JAOQJL010000015.1"/>
</dbReference>
<dbReference type="InterPro" id="IPR012340">
    <property type="entry name" value="NA-bd_OB-fold"/>
</dbReference>
<dbReference type="InterPro" id="IPR022595">
    <property type="entry name" value="Enc34_ssDNA-bd"/>
</dbReference>
<gene>
    <name evidence="1" type="ORF">OCV61_09180</name>
</gene>
<name>A0ABT2TVW4_9FIRM</name>
<keyword evidence="2" id="KW-1185">Reference proteome</keyword>
<sequence>MDNVCNVTTGEVRMSYAHLFKPYAAMPGQEEKYSVTVLVPKTDTDTMGRINAAIEAAKQRGISEKWSGQCPPILATPVYDGDGVRPSDGMAFGPECKGHWVFTASAKADYPPEIVDRTGNPVINQSEVYSGMYGRVNVTFYPYVFGGKKGIGCGLGPVQKLRDGEALSGGHVSAAQAFGAPQPQTVQQGYPQPQAYAQPQTVQQGYPQPQAYAQPQTVQQGYPQPQAYAQPQTVQQGYPQPQAYAQPQTVQQGYPQPQVYAQPQAAGVNPITGLPY</sequence>
<comment type="caution">
    <text evidence="1">The sequence shown here is derived from an EMBL/GenBank/DDBJ whole genome shotgun (WGS) entry which is preliminary data.</text>
</comment>
<dbReference type="Proteomes" id="UP001652409">
    <property type="component" value="Unassembled WGS sequence"/>
</dbReference>
<dbReference type="Gene3D" id="2.40.50.140">
    <property type="entry name" value="Nucleic acid-binding proteins"/>
    <property type="match status" value="1"/>
</dbReference>
<evidence type="ECO:0000313" key="1">
    <source>
        <dbReference type="EMBL" id="MCU6765584.1"/>
    </source>
</evidence>
<evidence type="ECO:0000313" key="2">
    <source>
        <dbReference type="Proteomes" id="UP001652409"/>
    </source>
</evidence>
<reference evidence="1 2" key="1">
    <citation type="journal article" date="2021" name="ISME Commun">
        <title>Automated analysis of genomic sequences facilitates high-throughput and comprehensive description of bacteria.</title>
        <authorList>
            <person name="Hitch T.C.A."/>
        </authorList>
    </citation>
    <scope>NUCLEOTIDE SEQUENCE [LARGE SCALE GENOMIC DNA]</scope>
    <source>
        <strain evidence="1 2">Sanger_23</strain>
    </source>
</reference>